<accession>W1NY57</accession>
<evidence type="ECO:0000313" key="2">
    <source>
        <dbReference type="Proteomes" id="UP000017836"/>
    </source>
</evidence>
<reference evidence="2" key="1">
    <citation type="journal article" date="2013" name="Science">
        <title>The Amborella genome and the evolution of flowering plants.</title>
        <authorList>
            <consortium name="Amborella Genome Project"/>
        </authorList>
    </citation>
    <scope>NUCLEOTIDE SEQUENCE [LARGE SCALE GENOMIC DNA]</scope>
</reference>
<gene>
    <name evidence="1" type="ORF">AMTR_s00087p00049130</name>
</gene>
<dbReference type="EMBL" id="KI394524">
    <property type="protein sequence ID" value="ERN02562.1"/>
    <property type="molecule type" value="Genomic_DNA"/>
</dbReference>
<proteinExistence type="predicted"/>
<dbReference type="Gramene" id="ERN02562">
    <property type="protein sequence ID" value="ERN02562"/>
    <property type="gene ID" value="AMTR_s00087p00049130"/>
</dbReference>
<keyword evidence="2" id="KW-1185">Reference proteome</keyword>
<feature type="non-terminal residue" evidence="1">
    <location>
        <position position="57"/>
    </location>
</feature>
<organism evidence="1 2">
    <name type="scientific">Amborella trichopoda</name>
    <dbReference type="NCBI Taxonomy" id="13333"/>
    <lineage>
        <taxon>Eukaryota</taxon>
        <taxon>Viridiplantae</taxon>
        <taxon>Streptophyta</taxon>
        <taxon>Embryophyta</taxon>
        <taxon>Tracheophyta</taxon>
        <taxon>Spermatophyta</taxon>
        <taxon>Magnoliopsida</taxon>
        <taxon>Amborellales</taxon>
        <taxon>Amborellaceae</taxon>
        <taxon>Amborella</taxon>
    </lineage>
</organism>
<protein>
    <submittedName>
        <fullName evidence="1">Uncharacterized protein</fullName>
    </submittedName>
</protein>
<dbReference type="Proteomes" id="UP000017836">
    <property type="component" value="Unassembled WGS sequence"/>
</dbReference>
<evidence type="ECO:0000313" key="1">
    <source>
        <dbReference type="EMBL" id="ERN02562.1"/>
    </source>
</evidence>
<name>W1NY57_AMBTC</name>
<dbReference type="HOGENOM" id="CLU_3002580_0_0_1"/>
<sequence>MRGQVIHNSSPHCFNQKSPDGNYILVLQDDLRQYSILANQACSKTAHSEALGTKSNL</sequence>
<dbReference type="AlphaFoldDB" id="W1NY57"/>